<sequence>MKRIDLHDVVWTKSSRSSNGNCVEVARLGDGRIGVRDSKNRDGAVLLFTPGDWRAFIGGLKAEK</sequence>
<name>A0A543J3K6_9ACTN</name>
<protein>
    <submittedName>
        <fullName evidence="2">Uncharacterized protein DUF397</fullName>
    </submittedName>
</protein>
<dbReference type="OrthoDB" id="4299240at2"/>
<dbReference type="RefSeq" id="WP_142261136.1">
    <property type="nucleotide sequence ID" value="NZ_BMPV01000002.1"/>
</dbReference>
<dbReference type="Proteomes" id="UP000319213">
    <property type="component" value="Unassembled WGS sequence"/>
</dbReference>
<proteinExistence type="predicted"/>
<comment type="caution">
    <text evidence="2">The sequence shown here is derived from an EMBL/GenBank/DDBJ whole genome shotgun (WGS) entry which is preliminary data.</text>
</comment>
<accession>A0A543J3K6</accession>
<dbReference type="AlphaFoldDB" id="A0A543J3K6"/>
<organism evidence="2 3">
    <name type="scientific">Thermopolyspora flexuosa</name>
    <dbReference type="NCBI Taxonomy" id="103836"/>
    <lineage>
        <taxon>Bacteria</taxon>
        <taxon>Bacillati</taxon>
        <taxon>Actinomycetota</taxon>
        <taxon>Actinomycetes</taxon>
        <taxon>Streptosporangiales</taxon>
        <taxon>Streptosporangiaceae</taxon>
        <taxon>Thermopolyspora</taxon>
    </lineage>
</organism>
<keyword evidence="3" id="KW-1185">Reference proteome</keyword>
<gene>
    <name evidence="2" type="ORF">FHX40_4163</name>
</gene>
<evidence type="ECO:0000313" key="3">
    <source>
        <dbReference type="Proteomes" id="UP000319213"/>
    </source>
</evidence>
<dbReference type="InterPro" id="IPR007278">
    <property type="entry name" value="DUF397"/>
</dbReference>
<dbReference type="Pfam" id="PF04149">
    <property type="entry name" value="DUF397"/>
    <property type="match status" value="1"/>
</dbReference>
<evidence type="ECO:0000259" key="1">
    <source>
        <dbReference type="Pfam" id="PF04149"/>
    </source>
</evidence>
<evidence type="ECO:0000313" key="2">
    <source>
        <dbReference type="EMBL" id="TQM77400.1"/>
    </source>
</evidence>
<dbReference type="EMBL" id="VFPQ01000001">
    <property type="protein sequence ID" value="TQM77400.1"/>
    <property type="molecule type" value="Genomic_DNA"/>
</dbReference>
<reference evidence="2 3" key="1">
    <citation type="submission" date="2019-06" db="EMBL/GenBank/DDBJ databases">
        <title>Sequencing the genomes of 1000 actinobacteria strains.</title>
        <authorList>
            <person name="Klenk H.-P."/>
        </authorList>
    </citation>
    <scope>NUCLEOTIDE SEQUENCE [LARGE SCALE GENOMIC DNA]</scope>
    <source>
        <strain evidence="2 3">DSM 43186</strain>
    </source>
</reference>
<feature type="domain" description="DUF397" evidence="1">
    <location>
        <begin position="10"/>
        <end position="61"/>
    </location>
</feature>